<feature type="chain" id="PRO_5019754093" evidence="1">
    <location>
        <begin position="23"/>
        <end position="138"/>
    </location>
</feature>
<evidence type="ECO:0000313" key="2">
    <source>
        <dbReference type="EMBL" id="RLJ40657.1"/>
    </source>
</evidence>
<proteinExistence type="predicted"/>
<dbReference type="OrthoDB" id="7742622at2"/>
<name>A0A497VEJ5_9RHOB</name>
<gene>
    <name evidence="2" type="ORF">BCF46_3729</name>
</gene>
<sequence length="138" mass="14886">MRFNNRLFSLLIAALAASPAIAWDHDFTRGLDLYSTTDNGATIRLVCDPNRVYGGTESMVLIVFGGNSDLNTTATLTFPDGQTITASLVHGRLSKRDLAEHIWQPLLDGLRNTESVELTVGTASVTMNLGDAPAFTCI</sequence>
<dbReference type="AlphaFoldDB" id="A0A497VEJ5"/>
<evidence type="ECO:0000313" key="3">
    <source>
        <dbReference type="Proteomes" id="UP000269157"/>
    </source>
</evidence>
<dbReference type="EMBL" id="RCCE01000007">
    <property type="protein sequence ID" value="RLJ40657.1"/>
    <property type="molecule type" value="Genomic_DNA"/>
</dbReference>
<evidence type="ECO:0000256" key="1">
    <source>
        <dbReference type="SAM" id="SignalP"/>
    </source>
</evidence>
<feature type="signal peptide" evidence="1">
    <location>
        <begin position="1"/>
        <end position="22"/>
    </location>
</feature>
<organism evidence="2 3">
    <name type="scientific">Litoreibacter meonggei</name>
    <dbReference type="NCBI Taxonomy" id="1049199"/>
    <lineage>
        <taxon>Bacteria</taxon>
        <taxon>Pseudomonadati</taxon>
        <taxon>Pseudomonadota</taxon>
        <taxon>Alphaproteobacteria</taxon>
        <taxon>Rhodobacterales</taxon>
        <taxon>Roseobacteraceae</taxon>
        <taxon>Litoreibacter</taxon>
    </lineage>
</organism>
<comment type="caution">
    <text evidence="2">The sequence shown here is derived from an EMBL/GenBank/DDBJ whole genome shotgun (WGS) entry which is preliminary data.</text>
</comment>
<keyword evidence="1" id="KW-0732">Signal</keyword>
<dbReference type="Proteomes" id="UP000269157">
    <property type="component" value="Unassembled WGS sequence"/>
</dbReference>
<protein>
    <submittedName>
        <fullName evidence="2">Uncharacterized protein</fullName>
    </submittedName>
</protein>
<keyword evidence="3" id="KW-1185">Reference proteome</keyword>
<reference evidence="2 3" key="1">
    <citation type="submission" date="2018-10" db="EMBL/GenBank/DDBJ databases">
        <title>Genomic Encyclopedia of Archaeal and Bacterial Type Strains, Phase II (KMG-II): from individual species to whole genera.</title>
        <authorList>
            <person name="Goeker M."/>
        </authorList>
    </citation>
    <scope>NUCLEOTIDE SEQUENCE [LARGE SCALE GENOMIC DNA]</scope>
    <source>
        <strain evidence="2 3">DSM 29466</strain>
    </source>
</reference>
<accession>A0A497VEJ5</accession>
<dbReference type="RefSeq" id="WP_121027933.1">
    <property type="nucleotide sequence ID" value="NZ_RCCE01000007.1"/>
</dbReference>